<protein>
    <submittedName>
        <fullName evidence="1">Uncharacterized protein</fullName>
    </submittedName>
</protein>
<dbReference type="EMBL" id="AKJY01000041">
    <property type="protein sequence ID" value="EJL71446.1"/>
    <property type="molecule type" value="Genomic_DNA"/>
</dbReference>
<organism evidence="1 2">
    <name type="scientific">Chryseobacterium populi</name>
    <dbReference type="NCBI Taxonomy" id="1144316"/>
    <lineage>
        <taxon>Bacteria</taxon>
        <taxon>Pseudomonadati</taxon>
        <taxon>Bacteroidota</taxon>
        <taxon>Flavobacteriia</taxon>
        <taxon>Flavobacteriales</taxon>
        <taxon>Weeksellaceae</taxon>
        <taxon>Chryseobacterium group</taxon>
        <taxon>Chryseobacterium</taxon>
    </lineage>
</organism>
<dbReference type="AlphaFoldDB" id="J3CHE1"/>
<gene>
    <name evidence="1" type="ORF">PMI13_02394</name>
</gene>
<dbReference type="PATRIC" id="fig|1144316.3.peg.2418"/>
<proteinExistence type="predicted"/>
<evidence type="ECO:0000313" key="1">
    <source>
        <dbReference type="EMBL" id="EJL71446.1"/>
    </source>
</evidence>
<sequence length="341" mass="35956">MNRINLLSCLLLTQLFFSQVGINTSSSKATLDVTAKTTDGSRPEGLIAPRLTGDQIKAGDAQYLADQKGSIVYATSAVGTASAKTINITAEGYYFFDGNIWQKINNGSPDINIYKDNGILTSDRTVTMADKNLSFTSSATTGTSHFQIDNTTLNVDAVNNRVGLGTAAPTTRLDINNGTTPGAIKIADGTQAEGRVLVSDANGTGTWRDTTGSALIVNSTTGTSVNILGTMTYTGANAVVTVPGYYIVSPRLITNKSPVGCGAFIAYNLSKSATVYVSPAFPSQDIHMATGTGSFDFIYTSNIAYLTAGTYYMQVRCAAGCTTNTSRNTFAENSFTLTLLK</sequence>
<comment type="caution">
    <text evidence="1">The sequence shown here is derived from an EMBL/GenBank/DDBJ whole genome shotgun (WGS) entry which is preliminary data.</text>
</comment>
<reference evidence="1 2" key="1">
    <citation type="journal article" date="2012" name="J. Bacteriol.">
        <title>Twenty-one genome sequences from Pseudomonas species and 19 genome sequences from diverse bacteria isolated from the rhizosphere and endosphere of Populus deltoides.</title>
        <authorList>
            <person name="Brown S.D."/>
            <person name="Utturkar S.M."/>
            <person name="Klingeman D.M."/>
            <person name="Johnson C.M."/>
            <person name="Martin S.L."/>
            <person name="Land M.L."/>
            <person name="Lu T.Y."/>
            <person name="Schadt C.W."/>
            <person name="Doktycz M.J."/>
            <person name="Pelletier D.A."/>
        </authorList>
    </citation>
    <scope>NUCLEOTIDE SEQUENCE [LARGE SCALE GENOMIC DNA]</scope>
    <source>
        <strain evidence="1 2">CF314</strain>
    </source>
</reference>
<name>J3CHE1_9FLAO</name>
<evidence type="ECO:0000313" key="2">
    <source>
        <dbReference type="Proteomes" id="UP000007509"/>
    </source>
</evidence>
<accession>J3CHE1</accession>
<dbReference type="OrthoDB" id="940811at2"/>
<dbReference type="RefSeq" id="WP_007843874.1">
    <property type="nucleotide sequence ID" value="NZ_AKJY01000041.1"/>
</dbReference>
<dbReference type="Proteomes" id="UP000007509">
    <property type="component" value="Unassembled WGS sequence"/>
</dbReference>
<keyword evidence="2" id="KW-1185">Reference proteome</keyword>